<feature type="transmembrane region" description="Helical" evidence="1">
    <location>
        <begin position="141"/>
        <end position="163"/>
    </location>
</feature>
<dbReference type="AlphaFoldDB" id="A0A4R6REW9"/>
<dbReference type="EMBL" id="SNXW01000003">
    <property type="protein sequence ID" value="TDP84780.1"/>
    <property type="molecule type" value="Genomic_DNA"/>
</dbReference>
<gene>
    <name evidence="2" type="ORF">EV672_103354</name>
</gene>
<dbReference type="Proteomes" id="UP000294593">
    <property type="component" value="Unassembled WGS sequence"/>
</dbReference>
<reference evidence="2 3" key="1">
    <citation type="submission" date="2019-03" db="EMBL/GenBank/DDBJ databases">
        <title>Genomic Encyclopedia of Type Strains, Phase IV (KMG-IV): sequencing the most valuable type-strain genomes for metagenomic binning, comparative biology and taxonomic classification.</title>
        <authorList>
            <person name="Goeker M."/>
        </authorList>
    </citation>
    <scope>NUCLEOTIDE SEQUENCE [LARGE SCALE GENOMIC DNA]</scope>
    <source>
        <strain evidence="2 3">DSM 11901</strain>
    </source>
</reference>
<comment type="caution">
    <text evidence="2">The sequence shown here is derived from an EMBL/GenBank/DDBJ whole genome shotgun (WGS) entry which is preliminary data.</text>
</comment>
<feature type="transmembrane region" description="Helical" evidence="1">
    <location>
        <begin position="175"/>
        <end position="193"/>
    </location>
</feature>
<sequence>MNLNHQNTDTAHQDEVQLPAREQEHASPEALPSESSGKVIQLNLGAQSRNAARDYMEVSVPDSVKTILMVTPTAQLDKMALDNERMFEARYGFRGGKAVRRQIIALQHQYDLTDAEVTTLRKGGQMAIRPKDQTVLVAPDMVAPFAGGVYLVMITAFCLSWLIDVTLRDAPESRKVFAIVMIGMLWVGVIWYTSTRMIGPWQLIKQRIRQFRATKDDSRSSDDADAQPL</sequence>
<evidence type="ECO:0000256" key="1">
    <source>
        <dbReference type="SAM" id="Phobius"/>
    </source>
</evidence>
<evidence type="ECO:0000313" key="3">
    <source>
        <dbReference type="Proteomes" id="UP000294593"/>
    </source>
</evidence>
<organism evidence="2 3">
    <name type="scientific">Aquabacterium commune</name>
    <dbReference type="NCBI Taxonomy" id="70586"/>
    <lineage>
        <taxon>Bacteria</taxon>
        <taxon>Pseudomonadati</taxon>
        <taxon>Pseudomonadota</taxon>
        <taxon>Betaproteobacteria</taxon>
        <taxon>Burkholderiales</taxon>
        <taxon>Aquabacterium</taxon>
    </lineage>
</organism>
<proteinExistence type="predicted"/>
<keyword evidence="1" id="KW-0472">Membrane</keyword>
<protein>
    <submittedName>
        <fullName evidence="2">Uncharacterized protein</fullName>
    </submittedName>
</protein>
<accession>A0A4R6REW9</accession>
<dbReference type="RefSeq" id="WP_133608025.1">
    <property type="nucleotide sequence ID" value="NZ_SNXW01000003.1"/>
</dbReference>
<keyword evidence="1" id="KW-0812">Transmembrane</keyword>
<name>A0A4R6REW9_9BURK</name>
<keyword evidence="3" id="KW-1185">Reference proteome</keyword>
<evidence type="ECO:0000313" key="2">
    <source>
        <dbReference type="EMBL" id="TDP84780.1"/>
    </source>
</evidence>
<keyword evidence="1" id="KW-1133">Transmembrane helix</keyword>